<name>W9RBQ4_9ROSA</name>
<evidence type="ECO:0000313" key="2">
    <source>
        <dbReference type="EMBL" id="EXB66878.1"/>
    </source>
</evidence>
<dbReference type="Proteomes" id="UP000030645">
    <property type="component" value="Unassembled WGS sequence"/>
</dbReference>
<evidence type="ECO:0000313" key="3">
    <source>
        <dbReference type="Proteomes" id="UP000030645"/>
    </source>
</evidence>
<organism evidence="2 3">
    <name type="scientific">Morus notabilis</name>
    <dbReference type="NCBI Taxonomy" id="981085"/>
    <lineage>
        <taxon>Eukaryota</taxon>
        <taxon>Viridiplantae</taxon>
        <taxon>Streptophyta</taxon>
        <taxon>Embryophyta</taxon>
        <taxon>Tracheophyta</taxon>
        <taxon>Spermatophyta</taxon>
        <taxon>Magnoliopsida</taxon>
        <taxon>eudicotyledons</taxon>
        <taxon>Gunneridae</taxon>
        <taxon>Pentapetalae</taxon>
        <taxon>rosids</taxon>
        <taxon>fabids</taxon>
        <taxon>Rosales</taxon>
        <taxon>Moraceae</taxon>
        <taxon>Moreae</taxon>
        <taxon>Morus</taxon>
    </lineage>
</organism>
<accession>W9RBQ4</accession>
<reference evidence="3" key="1">
    <citation type="submission" date="2013-01" db="EMBL/GenBank/DDBJ databases">
        <title>Draft Genome Sequence of a Mulberry Tree, Morus notabilis C.K. Schneid.</title>
        <authorList>
            <person name="He N."/>
            <person name="Zhao S."/>
        </authorList>
    </citation>
    <scope>NUCLEOTIDE SEQUENCE</scope>
</reference>
<dbReference type="AlphaFoldDB" id="W9RBQ4"/>
<dbReference type="EMBL" id="KE344557">
    <property type="protein sequence ID" value="EXB66878.1"/>
    <property type="molecule type" value="Genomic_DNA"/>
</dbReference>
<gene>
    <name evidence="2" type="ORF">L484_019516</name>
</gene>
<protein>
    <submittedName>
        <fullName evidence="2">Uncharacterized protein</fullName>
    </submittedName>
</protein>
<keyword evidence="3" id="KW-1185">Reference proteome</keyword>
<evidence type="ECO:0000256" key="1">
    <source>
        <dbReference type="SAM" id="MobiDB-lite"/>
    </source>
</evidence>
<proteinExistence type="predicted"/>
<feature type="region of interest" description="Disordered" evidence="1">
    <location>
        <begin position="31"/>
        <end position="61"/>
    </location>
</feature>
<sequence length="61" mass="7041">MVLRGPGRNRSWSRGNPDILIMMIAEKQIMRGGEDDKEVQREGRDGPSKACNRNEWHCTQE</sequence>